<dbReference type="Pfam" id="PF01697">
    <property type="entry name" value="Glyco_transf_92"/>
    <property type="match status" value="1"/>
</dbReference>
<accession>A0A0N4VJM3</accession>
<dbReference type="GO" id="GO:0016020">
    <property type="term" value="C:membrane"/>
    <property type="evidence" value="ECO:0007669"/>
    <property type="project" value="UniProtKB-SubCell"/>
</dbReference>
<keyword evidence="5" id="KW-0812">Transmembrane</keyword>
<dbReference type="InterPro" id="IPR008166">
    <property type="entry name" value="Glyco_transf_92"/>
</dbReference>
<dbReference type="EC" id="2.4.1.-" evidence="8"/>
<dbReference type="GO" id="GO:0016757">
    <property type="term" value="F:glycosyltransferase activity"/>
    <property type="evidence" value="ECO:0007669"/>
    <property type="project" value="UniProtKB-UniRule"/>
</dbReference>
<protein>
    <recommendedName>
        <fullName evidence="8">Glycosyltransferase family 92 protein</fullName>
        <ecNumber evidence="8">2.4.1.-</ecNumber>
    </recommendedName>
</protein>
<dbReference type="WBParaSite" id="EVEC_0001104401-mRNA-1">
    <property type="protein sequence ID" value="EVEC_0001104401-mRNA-1"/>
    <property type="gene ID" value="EVEC_0001104401"/>
</dbReference>
<evidence type="ECO:0000256" key="1">
    <source>
        <dbReference type="ARBA" id="ARBA00004167"/>
    </source>
</evidence>
<evidence type="ECO:0000256" key="2">
    <source>
        <dbReference type="ARBA" id="ARBA00007647"/>
    </source>
</evidence>
<keyword evidence="3 8" id="KW-0328">Glycosyltransferase</keyword>
<keyword evidence="6" id="KW-1133">Transmembrane helix</keyword>
<comment type="subcellular location">
    <subcellularLocation>
        <location evidence="1">Membrane</location>
        <topology evidence="1">Single-pass membrane protein</topology>
    </subcellularLocation>
</comment>
<dbReference type="GO" id="GO:0005737">
    <property type="term" value="C:cytoplasm"/>
    <property type="evidence" value="ECO:0007669"/>
    <property type="project" value="TreeGrafter"/>
</dbReference>
<keyword evidence="7" id="KW-0472">Membrane</keyword>
<dbReference type="Proteomes" id="UP000274131">
    <property type="component" value="Unassembled WGS sequence"/>
</dbReference>
<dbReference type="AlphaFoldDB" id="A0A0N4VJM3"/>
<organism evidence="11">
    <name type="scientific">Enterobius vermicularis</name>
    <name type="common">Human pinworm</name>
    <dbReference type="NCBI Taxonomy" id="51028"/>
    <lineage>
        <taxon>Eukaryota</taxon>
        <taxon>Metazoa</taxon>
        <taxon>Ecdysozoa</taxon>
        <taxon>Nematoda</taxon>
        <taxon>Chromadorea</taxon>
        <taxon>Rhabditida</taxon>
        <taxon>Spirurina</taxon>
        <taxon>Oxyuridomorpha</taxon>
        <taxon>Oxyuroidea</taxon>
        <taxon>Oxyuridae</taxon>
        <taxon>Enterobius</taxon>
    </lineage>
</organism>
<evidence type="ECO:0000313" key="9">
    <source>
        <dbReference type="EMBL" id="VDD95618.1"/>
    </source>
</evidence>
<reference evidence="9 10" key="2">
    <citation type="submission" date="2018-10" db="EMBL/GenBank/DDBJ databases">
        <authorList>
            <consortium name="Pathogen Informatics"/>
        </authorList>
    </citation>
    <scope>NUCLEOTIDE SEQUENCE [LARGE SCALE GENOMIC DNA]</scope>
</reference>
<gene>
    <name evidence="9" type="ORF">EVEC_LOCUS10369</name>
</gene>
<sequence length="235" mass="26769">MLSLRSYPVQKCPWFFAPQTFAALIFRCHFVGYLVSGFITNKDILTSIQHDIMPTLEIGNGTASSVLQSIDLVDVRLKSTIGRHTLAVCLQPIFFFADWTLLIQFFETWITQGATKFFIYLQSLSPEADELLRVYEADPDIDVERVHWAPLPNDDPENEPNNYVYRGEVVASVNDCVLRSRGQARLVVSSDLDEVIYAYNQSLISLMERLLQKHTKAAAFLFRTSFASFEVAEKN</sequence>
<keyword evidence="10" id="KW-1185">Reference proteome</keyword>
<evidence type="ECO:0000313" key="11">
    <source>
        <dbReference type="WBParaSite" id="EVEC_0001104401-mRNA-1"/>
    </source>
</evidence>
<evidence type="ECO:0000256" key="6">
    <source>
        <dbReference type="ARBA" id="ARBA00022989"/>
    </source>
</evidence>
<dbReference type="PANTHER" id="PTHR21461:SF80">
    <property type="entry name" value="GLYCOSYLTRANSFERASE FAMILY 92 PROTEIN"/>
    <property type="match status" value="1"/>
</dbReference>
<evidence type="ECO:0000256" key="4">
    <source>
        <dbReference type="ARBA" id="ARBA00022679"/>
    </source>
</evidence>
<dbReference type="EMBL" id="UXUI01010777">
    <property type="protein sequence ID" value="VDD95618.1"/>
    <property type="molecule type" value="Genomic_DNA"/>
</dbReference>
<dbReference type="PANTHER" id="PTHR21461">
    <property type="entry name" value="GLYCOSYLTRANSFERASE FAMILY 92 PROTEIN"/>
    <property type="match status" value="1"/>
</dbReference>
<evidence type="ECO:0000313" key="10">
    <source>
        <dbReference type="Proteomes" id="UP000274131"/>
    </source>
</evidence>
<proteinExistence type="inferred from homology"/>
<evidence type="ECO:0000256" key="5">
    <source>
        <dbReference type="ARBA" id="ARBA00022692"/>
    </source>
</evidence>
<dbReference type="OrthoDB" id="2526284at2759"/>
<evidence type="ECO:0000256" key="8">
    <source>
        <dbReference type="RuleBase" id="RU366017"/>
    </source>
</evidence>
<evidence type="ECO:0000256" key="7">
    <source>
        <dbReference type="ARBA" id="ARBA00023136"/>
    </source>
</evidence>
<name>A0A0N4VJM3_ENTVE</name>
<keyword evidence="4 8" id="KW-0808">Transferase</keyword>
<reference evidence="11" key="1">
    <citation type="submission" date="2017-02" db="UniProtKB">
        <authorList>
            <consortium name="WormBaseParasite"/>
        </authorList>
    </citation>
    <scope>IDENTIFICATION</scope>
</reference>
<comment type="similarity">
    <text evidence="2 8">Belongs to the glycosyltransferase 92 family.</text>
</comment>
<evidence type="ECO:0000256" key="3">
    <source>
        <dbReference type="ARBA" id="ARBA00022676"/>
    </source>
</evidence>